<dbReference type="InterPro" id="IPR036280">
    <property type="entry name" value="Multihaem_cyt_sf"/>
</dbReference>
<dbReference type="NCBIfam" id="NF033196">
    <property type="entry name" value="c_type_nonphoto"/>
    <property type="match status" value="1"/>
</dbReference>
<gene>
    <name evidence="11" type="ORF">ACFSYC_04725</name>
</gene>
<evidence type="ECO:0000256" key="1">
    <source>
        <dbReference type="ARBA" id="ARBA00003196"/>
    </source>
</evidence>
<evidence type="ECO:0000256" key="6">
    <source>
        <dbReference type="ARBA" id="ARBA00022723"/>
    </source>
</evidence>
<feature type="region of interest" description="Disordered" evidence="9">
    <location>
        <begin position="137"/>
        <end position="174"/>
    </location>
</feature>
<evidence type="ECO:0000313" key="12">
    <source>
        <dbReference type="Proteomes" id="UP001597601"/>
    </source>
</evidence>
<protein>
    <recommendedName>
        <fullName evidence="2">Photosynthetic reaction center cytochrome c subunit</fullName>
    </recommendedName>
</protein>
<dbReference type="Proteomes" id="UP001597601">
    <property type="component" value="Unassembled WGS sequence"/>
</dbReference>
<evidence type="ECO:0000256" key="4">
    <source>
        <dbReference type="ARBA" id="ARBA00022531"/>
    </source>
</evidence>
<sequence>MLLNKKLLITASLLSGVILLASMTLQQPQGPEPKLMNIKVLPKKLTFKQVDHIMDQWSAALGVRCNFCHVRNEETRKTDYASDAKPEKQMARDMYKMTAKLNSKYFKGENDSLGVAKMLSVNCNTCHRGVAHLEQATWPSRGGGAPRPQGAPGQGGPGGAPRPQGTPPAQGGAR</sequence>
<proteinExistence type="predicted"/>
<keyword evidence="7" id="KW-0249">Electron transport</keyword>
<keyword evidence="6" id="KW-0479">Metal-binding</keyword>
<keyword evidence="8" id="KW-0408">Iron</keyword>
<keyword evidence="10" id="KW-0732">Signal</keyword>
<reference evidence="12" key="1">
    <citation type="journal article" date="2019" name="Int. J. Syst. Evol. Microbiol.">
        <title>The Global Catalogue of Microorganisms (GCM) 10K type strain sequencing project: providing services to taxonomists for standard genome sequencing and annotation.</title>
        <authorList>
            <consortium name="The Broad Institute Genomics Platform"/>
            <consortium name="The Broad Institute Genome Sequencing Center for Infectious Disease"/>
            <person name="Wu L."/>
            <person name="Ma J."/>
        </authorList>
    </citation>
    <scope>NUCLEOTIDE SEQUENCE [LARGE SCALE GENOMIC DNA]</scope>
    <source>
        <strain evidence="12">KCTC 52232</strain>
    </source>
</reference>
<dbReference type="InterPro" id="IPR023119">
    <property type="entry name" value="Multihaem_cyt_PRC_cyt_su-like"/>
</dbReference>
<feature type="signal peptide" evidence="10">
    <location>
        <begin position="1"/>
        <end position="26"/>
    </location>
</feature>
<organism evidence="11 12">
    <name type="scientific">Mucilaginibacter antarcticus</name>
    <dbReference type="NCBI Taxonomy" id="1855725"/>
    <lineage>
        <taxon>Bacteria</taxon>
        <taxon>Pseudomonadati</taxon>
        <taxon>Bacteroidota</taxon>
        <taxon>Sphingobacteriia</taxon>
        <taxon>Sphingobacteriales</taxon>
        <taxon>Sphingobacteriaceae</taxon>
        <taxon>Mucilaginibacter</taxon>
    </lineage>
</organism>
<evidence type="ECO:0000256" key="10">
    <source>
        <dbReference type="SAM" id="SignalP"/>
    </source>
</evidence>
<dbReference type="Pfam" id="PF02276">
    <property type="entry name" value="CytoC_RC"/>
    <property type="match status" value="1"/>
</dbReference>
<dbReference type="EMBL" id="JBHUON010000003">
    <property type="protein sequence ID" value="MFD2863985.1"/>
    <property type="molecule type" value="Genomic_DNA"/>
</dbReference>
<accession>A0ABW5XNU0</accession>
<evidence type="ECO:0000256" key="3">
    <source>
        <dbReference type="ARBA" id="ARBA00022448"/>
    </source>
</evidence>
<feature type="chain" id="PRO_5046205114" description="Photosynthetic reaction center cytochrome c subunit" evidence="10">
    <location>
        <begin position="27"/>
        <end position="174"/>
    </location>
</feature>
<dbReference type="SUPFAM" id="SSF48695">
    <property type="entry name" value="Multiheme cytochromes"/>
    <property type="match status" value="1"/>
</dbReference>
<keyword evidence="4" id="KW-0602">Photosynthesis</keyword>
<evidence type="ECO:0000256" key="7">
    <source>
        <dbReference type="ARBA" id="ARBA00022982"/>
    </source>
</evidence>
<comment type="caution">
    <text evidence="11">The sequence shown here is derived from an EMBL/GenBank/DDBJ whole genome shotgun (WGS) entry which is preliminary data.</text>
</comment>
<dbReference type="RefSeq" id="WP_377134400.1">
    <property type="nucleotide sequence ID" value="NZ_JBHUHN010000001.1"/>
</dbReference>
<evidence type="ECO:0000256" key="5">
    <source>
        <dbReference type="ARBA" id="ARBA00022617"/>
    </source>
</evidence>
<dbReference type="Gene3D" id="1.10.468.10">
    <property type="entry name" value="Photosynthetic Reaction Center, subunit C, domain 2"/>
    <property type="match status" value="1"/>
</dbReference>
<evidence type="ECO:0000256" key="2">
    <source>
        <dbReference type="ARBA" id="ARBA00015978"/>
    </source>
</evidence>
<dbReference type="InterPro" id="IPR003158">
    <property type="entry name" value="Photosyn_RC_cyt_c-su"/>
</dbReference>
<evidence type="ECO:0000256" key="9">
    <source>
        <dbReference type="SAM" id="MobiDB-lite"/>
    </source>
</evidence>
<evidence type="ECO:0000256" key="8">
    <source>
        <dbReference type="ARBA" id="ARBA00023004"/>
    </source>
</evidence>
<comment type="function">
    <text evidence="1">The reaction center of purple bacteria contains a tightly bound cytochrome molecule which re-reduces the photo oxidized primary electron donor.</text>
</comment>
<evidence type="ECO:0000313" key="11">
    <source>
        <dbReference type="EMBL" id="MFD2863985.1"/>
    </source>
</evidence>
<keyword evidence="3" id="KW-0813">Transport</keyword>
<keyword evidence="12" id="KW-1185">Reference proteome</keyword>
<keyword evidence="5" id="KW-0349">Heme</keyword>
<name>A0ABW5XNU0_9SPHI</name>
<feature type="compositionally biased region" description="Low complexity" evidence="9">
    <location>
        <begin position="161"/>
        <end position="174"/>
    </location>
</feature>